<protein>
    <recommendedName>
        <fullName evidence="7">Cerato-platanin</fullName>
    </recommendedName>
</protein>
<keyword evidence="3" id="KW-0964">Secreted</keyword>
<comment type="caution">
    <text evidence="5">The sequence shown here is derived from an EMBL/GenBank/DDBJ whole genome shotgun (WGS) entry which is preliminary data.</text>
</comment>
<dbReference type="Gene3D" id="2.40.40.10">
    <property type="entry name" value="RlpA-like domain"/>
    <property type="match status" value="1"/>
</dbReference>
<evidence type="ECO:0000313" key="6">
    <source>
        <dbReference type="Proteomes" id="UP001385951"/>
    </source>
</evidence>
<dbReference type="AlphaFoldDB" id="A0AAW0G8R1"/>
<feature type="signal peptide" evidence="4">
    <location>
        <begin position="1"/>
        <end position="20"/>
    </location>
</feature>
<name>A0AAW0G8R1_9APHY</name>
<keyword evidence="6" id="KW-1185">Reference proteome</keyword>
<comment type="similarity">
    <text evidence="2">Belongs to the cerato-platanin family.</text>
</comment>
<evidence type="ECO:0000256" key="3">
    <source>
        <dbReference type="ARBA" id="ARBA00022525"/>
    </source>
</evidence>
<evidence type="ECO:0000256" key="2">
    <source>
        <dbReference type="ARBA" id="ARBA00010421"/>
    </source>
</evidence>
<accession>A0AAW0G8R1</accession>
<evidence type="ECO:0000313" key="5">
    <source>
        <dbReference type="EMBL" id="KAK7688822.1"/>
    </source>
</evidence>
<organism evidence="5 6">
    <name type="scientific">Cerrena zonata</name>
    <dbReference type="NCBI Taxonomy" id="2478898"/>
    <lineage>
        <taxon>Eukaryota</taxon>
        <taxon>Fungi</taxon>
        <taxon>Dikarya</taxon>
        <taxon>Basidiomycota</taxon>
        <taxon>Agaricomycotina</taxon>
        <taxon>Agaricomycetes</taxon>
        <taxon>Polyporales</taxon>
        <taxon>Cerrenaceae</taxon>
        <taxon>Cerrena</taxon>
    </lineage>
</organism>
<evidence type="ECO:0000256" key="1">
    <source>
        <dbReference type="ARBA" id="ARBA00004613"/>
    </source>
</evidence>
<keyword evidence="4" id="KW-0732">Signal</keyword>
<dbReference type="GO" id="GO:0005576">
    <property type="term" value="C:extracellular region"/>
    <property type="evidence" value="ECO:0007669"/>
    <property type="project" value="UniProtKB-SubCell"/>
</dbReference>
<dbReference type="Pfam" id="PF07249">
    <property type="entry name" value="Cerato-platanin"/>
    <property type="match status" value="1"/>
</dbReference>
<sequence length="139" mass="14349">MQFFTTLLATLFVLAAPSLAVKVTYDNTYDNVQGSLATVSCSNGANGLLTKGFKTFGDLPTFPNIGGAQAVAGFNSPNCGSCWQLTYKGKSINVLAIDHAGDGFNIAQEALDKLTNGQAVDLGVIQADAKQVPASACGL</sequence>
<gene>
    <name evidence="5" type="ORF">QCA50_007511</name>
</gene>
<dbReference type="Proteomes" id="UP001385951">
    <property type="component" value="Unassembled WGS sequence"/>
</dbReference>
<reference evidence="5 6" key="1">
    <citation type="submission" date="2022-09" db="EMBL/GenBank/DDBJ databases">
        <authorList>
            <person name="Palmer J.M."/>
        </authorList>
    </citation>
    <scope>NUCLEOTIDE SEQUENCE [LARGE SCALE GENOMIC DNA]</scope>
    <source>
        <strain evidence="5 6">DSM 7382</strain>
    </source>
</reference>
<dbReference type="EMBL" id="JASBNA010000009">
    <property type="protein sequence ID" value="KAK7688822.1"/>
    <property type="molecule type" value="Genomic_DNA"/>
</dbReference>
<evidence type="ECO:0000256" key="4">
    <source>
        <dbReference type="SAM" id="SignalP"/>
    </source>
</evidence>
<feature type="chain" id="PRO_5043687614" description="Cerato-platanin" evidence="4">
    <location>
        <begin position="21"/>
        <end position="139"/>
    </location>
</feature>
<evidence type="ECO:0008006" key="7">
    <source>
        <dbReference type="Google" id="ProtNLM"/>
    </source>
</evidence>
<dbReference type="InterPro" id="IPR010829">
    <property type="entry name" value="Cerato-platanin"/>
</dbReference>
<dbReference type="SUPFAM" id="SSF50685">
    <property type="entry name" value="Barwin-like endoglucanases"/>
    <property type="match status" value="1"/>
</dbReference>
<proteinExistence type="inferred from homology"/>
<dbReference type="InterPro" id="IPR036908">
    <property type="entry name" value="RlpA-like_sf"/>
</dbReference>
<dbReference type="CDD" id="cd22778">
    <property type="entry name" value="DPBB_CEPL-like"/>
    <property type="match status" value="1"/>
</dbReference>
<comment type="subcellular location">
    <subcellularLocation>
        <location evidence="1">Secreted</location>
    </subcellularLocation>
</comment>